<dbReference type="GO" id="GO:0031522">
    <property type="term" value="C:cell envelope Sec protein transport complex"/>
    <property type="evidence" value="ECO:0007669"/>
    <property type="project" value="TreeGrafter"/>
</dbReference>
<dbReference type="InterPro" id="IPR014018">
    <property type="entry name" value="SecA_motor_DEAD"/>
</dbReference>
<dbReference type="SMART" id="SM00957">
    <property type="entry name" value="SecA_DEAD"/>
    <property type="match status" value="1"/>
</dbReference>
<feature type="binding site" evidence="11">
    <location>
        <position position="114"/>
    </location>
    <ligand>
        <name>ATP</name>
        <dbReference type="ChEBI" id="CHEBI:30616"/>
    </ligand>
</feature>
<name>A0A430KTL0_9GAMM</name>
<evidence type="ECO:0000256" key="1">
    <source>
        <dbReference type="ARBA" id="ARBA00022448"/>
    </source>
</evidence>
<accession>A0A430KTL0</accession>
<dbReference type="SMART" id="SM00958">
    <property type="entry name" value="SecA_PP_bind"/>
    <property type="match status" value="1"/>
</dbReference>
<keyword evidence="5 11" id="KW-0547">Nucleotide-binding</keyword>
<keyword evidence="7 11" id="KW-0653">Protein transport</keyword>
<keyword evidence="6 11" id="KW-0067">ATP-binding</keyword>
<evidence type="ECO:0000259" key="13">
    <source>
        <dbReference type="PROSITE" id="PS51194"/>
    </source>
</evidence>
<keyword evidence="2 11" id="KW-1003">Cell membrane</keyword>
<dbReference type="PRINTS" id="PR00906">
    <property type="entry name" value="SECA"/>
</dbReference>
<comment type="subcellular location">
    <subcellularLocation>
        <location evidence="11">Cell membrane</location>
        <topology evidence="11">Peripheral membrane protein</topology>
        <orientation evidence="11">Cytoplasmic side</orientation>
    </subcellularLocation>
    <subcellularLocation>
        <location evidence="11">Cytoplasm</location>
    </subcellularLocation>
    <text evidence="11">Distribution is 50-50.</text>
</comment>
<dbReference type="PROSITE" id="PS51192">
    <property type="entry name" value="HELICASE_ATP_BIND_1"/>
    <property type="match status" value="1"/>
</dbReference>
<proteinExistence type="inferred from homology"/>
<keyword evidence="1 11" id="KW-0813">Transport</keyword>
<dbReference type="EMBL" id="RQXW01000004">
    <property type="protein sequence ID" value="RTE66663.1"/>
    <property type="molecule type" value="Genomic_DNA"/>
</dbReference>
<dbReference type="InterPro" id="IPR000185">
    <property type="entry name" value="SecA"/>
</dbReference>
<dbReference type="GO" id="GO:0005886">
    <property type="term" value="C:plasma membrane"/>
    <property type="evidence" value="ECO:0007669"/>
    <property type="project" value="UniProtKB-SubCell"/>
</dbReference>
<dbReference type="SUPFAM" id="SSF52540">
    <property type="entry name" value="P-loop containing nucleoside triphosphate hydrolases"/>
    <property type="match status" value="2"/>
</dbReference>
<feature type="binding site" evidence="11">
    <location>
        <begin position="132"/>
        <end position="136"/>
    </location>
    <ligand>
        <name>ATP</name>
        <dbReference type="ChEBI" id="CHEBI:30616"/>
    </ligand>
</feature>
<dbReference type="Pfam" id="PF07517">
    <property type="entry name" value="SecA_DEAD"/>
    <property type="match status" value="1"/>
</dbReference>
<dbReference type="GO" id="GO:0043952">
    <property type="term" value="P:protein transport by the Sec complex"/>
    <property type="evidence" value="ECO:0007669"/>
    <property type="project" value="TreeGrafter"/>
</dbReference>
<dbReference type="CDD" id="cd17928">
    <property type="entry name" value="DEXDc_SecA"/>
    <property type="match status" value="1"/>
</dbReference>
<protein>
    <recommendedName>
        <fullName evidence="11">Protein translocase subunit SecA</fullName>
        <ecNumber evidence="11">7.4.2.8</ecNumber>
    </recommendedName>
</protein>
<dbReference type="OrthoDB" id="9805579at2"/>
<evidence type="ECO:0000256" key="6">
    <source>
        <dbReference type="ARBA" id="ARBA00022840"/>
    </source>
</evidence>
<dbReference type="EC" id="7.4.2.8" evidence="11"/>
<evidence type="ECO:0000256" key="11">
    <source>
        <dbReference type="HAMAP-Rule" id="MF_01382"/>
    </source>
</evidence>
<dbReference type="Gene3D" id="3.40.50.300">
    <property type="entry name" value="P-loop containing nucleotide triphosphate hydrolases"/>
    <property type="match status" value="2"/>
</dbReference>
<dbReference type="RefSeq" id="WP_126157766.1">
    <property type="nucleotide sequence ID" value="NZ_RQXW01000004.1"/>
</dbReference>
<comment type="function">
    <text evidence="11">Part of the Sec protein translocase complex. Interacts with the SecYEG preprotein conducting channel. Has a central role in coupling the hydrolysis of ATP to the transfer of proteins into and across the cell membrane, serving both as a receptor for the preprotein-SecB complex and as an ATP-driven molecular motor driving the stepwise translocation of polypeptide chains across the membrane.</text>
</comment>
<dbReference type="InterPro" id="IPR027417">
    <property type="entry name" value="P-loop_NTPase"/>
</dbReference>
<evidence type="ECO:0000256" key="8">
    <source>
        <dbReference type="ARBA" id="ARBA00022967"/>
    </source>
</evidence>
<evidence type="ECO:0000259" key="12">
    <source>
        <dbReference type="PROSITE" id="PS51192"/>
    </source>
</evidence>
<dbReference type="CDD" id="cd18803">
    <property type="entry name" value="SF2_C_secA"/>
    <property type="match status" value="1"/>
</dbReference>
<evidence type="ECO:0000256" key="2">
    <source>
        <dbReference type="ARBA" id="ARBA00022475"/>
    </source>
</evidence>
<dbReference type="PANTHER" id="PTHR30612">
    <property type="entry name" value="SECA INNER MEMBRANE COMPONENT OF SEC PROTEIN SECRETION SYSTEM"/>
    <property type="match status" value="1"/>
</dbReference>
<dbReference type="Pfam" id="PF01043">
    <property type="entry name" value="SecA_PP_bind"/>
    <property type="match status" value="1"/>
</dbReference>
<dbReference type="GO" id="GO:0005829">
    <property type="term" value="C:cytosol"/>
    <property type="evidence" value="ECO:0007669"/>
    <property type="project" value="TreeGrafter"/>
</dbReference>
<dbReference type="GO" id="GO:0005524">
    <property type="term" value="F:ATP binding"/>
    <property type="evidence" value="ECO:0007669"/>
    <property type="project" value="UniProtKB-UniRule"/>
</dbReference>
<dbReference type="GO" id="GO:0006605">
    <property type="term" value="P:protein targeting"/>
    <property type="evidence" value="ECO:0007669"/>
    <property type="project" value="UniProtKB-UniRule"/>
</dbReference>
<reference evidence="15 16" key="1">
    <citation type="submission" date="2018-11" db="EMBL/GenBank/DDBJ databases">
        <title>The draft genome sequence of Amphritea opalescens ANRC-JH13T.</title>
        <authorList>
            <person name="Fang Z."/>
            <person name="Zhang Y."/>
            <person name="Han X."/>
        </authorList>
    </citation>
    <scope>NUCLEOTIDE SEQUENCE [LARGE SCALE GENOMIC DNA]</scope>
    <source>
        <strain evidence="15 16">ANRC-JH13</strain>
    </source>
</reference>
<keyword evidence="3 11" id="KW-0963">Cytoplasm</keyword>
<keyword evidence="8 11" id="KW-1278">Translocase</keyword>
<dbReference type="GO" id="GO:0017038">
    <property type="term" value="P:protein import"/>
    <property type="evidence" value="ECO:0007669"/>
    <property type="project" value="InterPro"/>
</dbReference>
<dbReference type="GO" id="GO:0065002">
    <property type="term" value="P:intracellular protein transmembrane transport"/>
    <property type="evidence" value="ECO:0007669"/>
    <property type="project" value="UniProtKB-UniRule"/>
</dbReference>
<sequence>MSEYASKQPVIAGLRNEYKWQESNWLDTFLKRSKERSKKLGGKLLRRNERMVKAIFKRSAALEHYTADELALALDTSRQKLRLEGINTATIIEAFSVIREVSGRVLGMRHHHTQIRTSLAMLRGGIAEMSTGEGKTLAATLAAATAGLAGIPVHVVTINDYLAERDGEEMLPLYQALGLSVGIIIHERELQERREIYACNICYCSNKELTFDFLKDSLVLAHRKTTRIQQASLLTGDASWSDNLLLRGLHFAIVDEADSVFIDEARTPLIISGQEKFGQREERLLKTAMEIGTKYKKEIDFKQDENSKIHLTAAGHKLLVDCCEPLDGLWNSSFYREPLVKQALAALHVYHLDRDYIIDDEGAVQIVDLYTGRVMPGRSWGQGLQQMIEMKEGCELTKPRETNAEISYQNFFRKYHHLCGMTGTVREVAGELLDVYRLRSETIPLLKRSQRKKGYCEVYLTEQEKWQRVAEVTRELVAKGQAVLIGTNSVASSEAISEVLTNVSIEHKILNARQDKEEADIVSVAGYPGAVMVATSMAGRGTDIKLTDETRASGGLHVVITELQDAARIDRQLAGRSARQGDPGAVSEILSFEDQLVKKMAGPLLRKLIQAINTTGILLPHRLGYRIQFSCQKKLSRSHYKQRMQLIKVDTQRQRTLAFTGDKK</sequence>
<comment type="caution">
    <text evidence="15">The sequence shown here is derived from an EMBL/GenBank/DDBJ whole genome shotgun (WGS) entry which is preliminary data.</text>
</comment>
<dbReference type="InterPro" id="IPR011115">
    <property type="entry name" value="SecA_DEAD"/>
</dbReference>
<dbReference type="PROSITE" id="PS51196">
    <property type="entry name" value="SECA_MOTOR_DEAD"/>
    <property type="match status" value="1"/>
</dbReference>
<dbReference type="InterPro" id="IPR011130">
    <property type="entry name" value="SecA_preprotein_X-link_dom"/>
</dbReference>
<dbReference type="Pfam" id="PF21090">
    <property type="entry name" value="P-loop_SecA"/>
    <property type="match status" value="1"/>
</dbReference>
<comment type="subunit">
    <text evidence="11">Monomer and homodimer. Part of the essential Sec protein translocation apparatus which comprises SecA, SecYEG and auxiliary proteins SecDF-YajC and YidC.</text>
</comment>
<dbReference type="HAMAP" id="MF_01382">
    <property type="entry name" value="SecA"/>
    <property type="match status" value="1"/>
</dbReference>
<dbReference type="InterPro" id="IPR014001">
    <property type="entry name" value="Helicase_ATP-bd"/>
</dbReference>
<evidence type="ECO:0000259" key="14">
    <source>
        <dbReference type="PROSITE" id="PS51196"/>
    </source>
</evidence>
<evidence type="ECO:0000256" key="3">
    <source>
        <dbReference type="ARBA" id="ARBA00022490"/>
    </source>
</evidence>
<dbReference type="Gene3D" id="3.90.1440.10">
    <property type="entry name" value="SecA, preprotein cross-linking domain"/>
    <property type="match status" value="1"/>
</dbReference>
<comment type="similarity">
    <text evidence="11">Belongs to the SecA family.</text>
</comment>
<dbReference type="FunFam" id="3.40.50.300:FF:000429">
    <property type="entry name" value="Preprotein translocase subunit SecA"/>
    <property type="match status" value="1"/>
</dbReference>
<dbReference type="PANTHER" id="PTHR30612:SF0">
    <property type="entry name" value="CHLOROPLAST PROTEIN-TRANSPORTING ATPASE"/>
    <property type="match status" value="1"/>
</dbReference>
<dbReference type="InterPro" id="IPR036670">
    <property type="entry name" value="SecA_X-link_sf"/>
</dbReference>
<evidence type="ECO:0000256" key="10">
    <source>
        <dbReference type="ARBA" id="ARBA00023136"/>
    </source>
</evidence>
<evidence type="ECO:0000256" key="4">
    <source>
        <dbReference type="ARBA" id="ARBA00022519"/>
    </source>
</evidence>
<dbReference type="GO" id="GO:0008564">
    <property type="term" value="F:protein-exporting ATPase activity"/>
    <property type="evidence" value="ECO:0007669"/>
    <property type="project" value="UniProtKB-EC"/>
</dbReference>
<dbReference type="InterPro" id="IPR044722">
    <property type="entry name" value="SecA_SF2_C"/>
</dbReference>
<organism evidence="15 16">
    <name type="scientific">Amphritea opalescens</name>
    <dbReference type="NCBI Taxonomy" id="2490544"/>
    <lineage>
        <taxon>Bacteria</taxon>
        <taxon>Pseudomonadati</taxon>
        <taxon>Pseudomonadota</taxon>
        <taxon>Gammaproteobacteria</taxon>
        <taxon>Oceanospirillales</taxon>
        <taxon>Oceanospirillaceae</taxon>
        <taxon>Amphritea</taxon>
    </lineage>
</organism>
<dbReference type="InterPro" id="IPR001650">
    <property type="entry name" value="Helicase_C-like"/>
</dbReference>
<keyword evidence="16" id="KW-1185">Reference proteome</keyword>
<dbReference type="AlphaFoldDB" id="A0A430KTL0"/>
<keyword evidence="9 11" id="KW-0811">Translocation</keyword>
<evidence type="ECO:0000313" key="16">
    <source>
        <dbReference type="Proteomes" id="UP000283087"/>
    </source>
</evidence>
<dbReference type="PROSITE" id="PS51194">
    <property type="entry name" value="HELICASE_CTER"/>
    <property type="match status" value="1"/>
</dbReference>
<dbReference type="Proteomes" id="UP000283087">
    <property type="component" value="Unassembled WGS sequence"/>
</dbReference>
<feature type="domain" description="SecA family profile" evidence="14">
    <location>
        <begin position="30"/>
        <end position="621"/>
    </location>
</feature>
<evidence type="ECO:0000256" key="5">
    <source>
        <dbReference type="ARBA" id="ARBA00022741"/>
    </source>
</evidence>
<feature type="domain" description="Helicase C-terminal" evidence="13">
    <location>
        <begin position="471"/>
        <end position="627"/>
    </location>
</feature>
<feature type="domain" description="Helicase ATP-binding" evidence="12">
    <location>
        <begin position="116"/>
        <end position="308"/>
    </location>
</feature>
<evidence type="ECO:0000313" key="15">
    <source>
        <dbReference type="EMBL" id="RTE66663.1"/>
    </source>
</evidence>
<comment type="catalytic activity">
    <reaction evidence="11">
        <text>ATP + H2O + cellular proteinSide 1 = ADP + phosphate + cellular proteinSide 2.</text>
        <dbReference type="EC" id="7.4.2.8"/>
    </reaction>
</comment>
<evidence type="ECO:0000256" key="9">
    <source>
        <dbReference type="ARBA" id="ARBA00023010"/>
    </source>
</evidence>
<feature type="binding site" evidence="11">
    <location>
        <position position="543"/>
    </location>
    <ligand>
        <name>ATP</name>
        <dbReference type="ChEBI" id="CHEBI:30616"/>
    </ligand>
</feature>
<evidence type="ECO:0000256" key="7">
    <source>
        <dbReference type="ARBA" id="ARBA00022927"/>
    </source>
</evidence>
<dbReference type="SUPFAM" id="SSF81767">
    <property type="entry name" value="Pre-protein crosslinking domain of SecA"/>
    <property type="match status" value="1"/>
</dbReference>
<gene>
    <name evidence="11" type="primary">secA</name>
    <name evidence="15" type="ORF">EH243_06170</name>
</gene>
<keyword evidence="4" id="KW-0997">Cell inner membrane</keyword>
<keyword evidence="10 11" id="KW-0472">Membrane</keyword>